<reference evidence="4" key="1">
    <citation type="submission" date="2025-08" db="UniProtKB">
        <authorList>
            <consortium name="Ensembl"/>
        </authorList>
    </citation>
    <scope>IDENTIFICATION</scope>
</reference>
<dbReference type="PANTHER" id="PTHR24006">
    <property type="entry name" value="UBIQUITIN CARBOXYL-TERMINAL HYDROLASE"/>
    <property type="match status" value="1"/>
</dbReference>
<dbReference type="GO" id="GO:0004843">
    <property type="term" value="F:cysteine-type deubiquitinase activity"/>
    <property type="evidence" value="ECO:0007669"/>
    <property type="project" value="UniProtKB-UniRule"/>
</dbReference>
<dbReference type="GO" id="GO:0005634">
    <property type="term" value="C:nucleus"/>
    <property type="evidence" value="ECO:0007669"/>
    <property type="project" value="TreeGrafter"/>
</dbReference>
<dbReference type="PANTHER" id="PTHR24006:SF899">
    <property type="entry name" value="UBIQUITIN CARBOXYL-TERMINAL HYDROLASE"/>
    <property type="match status" value="1"/>
</dbReference>
<dbReference type="InterPro" id="IPR018200">
    <property type="entry name" value="USP_CS"/>
</dbReference>
<sequence length="733" mass="83516">MWPKEKRSRPSDEYHGLYNHGATCYLNSVLQVLFMTEEFREAVKSFSDDSPDTEKVIDPHLKDLFHDLQRETTHTKKIIKALKIDRVYEQRDAAEYLEKILRQTSSKAAEIFHGQMVHRTTCSVCETDTETGGQFWHLPFDLVDSSSGNYSVEDGIEKYFKPSYFNGDNQMYCDKCDTKVDASSKYVIKHHPDVLILLLKRFDFSYHFMSYVKIKCDVDVPHTLKIPENQTYELYAVVDHFGDLRGGHYTATIKSQDDEDRWFSFDDTRVTSLSSPFTDDKNVAKFGSAYLLFYRKKADIQEKTEDRDNRKRPKGENENENDLVRKKAKHSTQYNTGNDTDTEDQEENRNLLSTTISTQTEDKNPQKSEQTETKEMRPDVDHDVQPGDSEISAVIPGQSEQNNMSDPHRLIINVITDKNKQTENSDSHEDMTSKDTDQDKDRGLPSTGDQTEVKDQDEAELADINQMTQDVKINLKPGDSERSPLPAGHDEVSHEHRKIISVTTDERKQTENSDNHENIISKDDDQEKDQKPDADHDVKPGNSEISAVSAGHDGQNNMSDAPGKSIDEKTKEMGKQHEAENMTGNNTDTDDQKEKLSTEGQNEIKASPIFSERSVVCERQGQADPQEVIIDVETGGKRIKQEAESPDPHEENMTSNNNKQEKDKNLLPSEDQNEVDPDKSELTESKETKPDVNPDVKPGDSKKSTEAVEIYKKGTRSDEDEVSLNENTKEKIP</sequence>
<dbReference type="PROSITE" id="PS00973">
    <property type="entry name" value="USP_2"/>
    <property type="match status" value="1"/>
</dbReference>
<organism evidence="4 5">
    <name type="scientific">Kryptolebias marmoratus</name>
    <name type="common">Mangrove killifish</name>
    <name type="synonym">Rivulus marmoratus</name>
    <dbReference type="NCBI Taxonomy" id="37003"/>
    <lineage>
        <taxon>Eukaryota</taxon>
        <taxon>Metazoa</taxon>
        <taxon>Chordata</taxon>
        <taxon>Craniata</taxon>
        <taxon>Vertebrata</taxon>
        <taxon>Euteleostomi</taxon>
        <taxon>Actinopterygii</taxon>
        <taxon>Neopterygii</taxon>
        <taxon>Teleostei</taxon>
        <taxon>Neoteleostei</taxon>
        <taxon>Acanthomorphata</taxon>
        <taxon>Ovalentaria</taxon>
        <taxon>Atherinomorphae</taxon>
        <taxon>Cyprinodontiformes</taxon>
        <taxon>Rivulidae</taxon>
        <taxon>Kryptolebias</taxon>
    </lineage>
</organism>
<feature type="compositionally biased region" description="Basic and acidic residues" evidence="2">
    <location>
        <begin position="676"/>
        <end position="717"/>
    </location>
</feature>
<keyword evidence="1" id="KW-0645">Protease</keyword>
<feature type="compositionally biased region" description="Basic and acidic residues" evidence="2">
    <location>
        <begin position="417"/>
        <end position="443"/>
    </location>
</feature>
<evidence type="ECO:0000256" key="2">
    <source>
        <dbReference type="SAM" id="MobiDB-lite"/>
    </source>
</evidence>
<feature type="compositionally biased region" description="Basic and acidic residues" evidence="2">
    <location>
        <begin position="565"/>
        <end position="580"/>
    </location>
</feature>
<dbReference type="AlphaFoldDB" id="A0A3Q3EJI8"/>
<protein>
    <recommendedName>
        <fullName evidence="1">Ubiquitin carboxyl-terminal hydrolase</fullName>
        <ecNumber evidence="1">3.4.19.12</ecNumber>
    </recommendedName>
</protein>
<feature type="region of interest" description="Disordered" evidence="2">
    <location>
        <begin position="417"/>
        <end position="733"/>
    </location>
</feature>
<keyword evidence="1" id="KW-0378">Hydrolase</keyword>
<dbReference type="SUPFAM" id="SSF54001">
    <property type="entry name" value="Cysteine proteinases"/>
    <property type="match status" value="1"/>
</dbReference>
<dbReference type="OMA" id="MDLCVDI"/>
<name>A0A3Q3EJI8_KRYMA</name>
<keyword evidence="5" id="KW-1185">Reference proteome</keyword>
<dbReference type="GO" id="GO:0006508">
    <property type="term" value="P:proteolysis"/>
    <property type="evidence" value="ECO:0007669"/>
    <property type="project" value="UniProtKB-KW"/>
</dbReference>
<feature type="compositionally biased region" description="Basic and acidic residues" evidence="2">
    <location>
        <begin position="302"/>
        <end position="325"/>
    </location>
</feature>
<dbReference type="GeneTree" id="ENSGT00940000174852"/>
<dbReference type="PROSITE" id="PS50235">
    <property type="entry name" value="USP_3"/>
    <property type="match status" value="1"/>
</dbReference>
<evidence type="ECO:0000256" key="1">
    <source>
        <dbReference type="RuleBase" id="RU366025"/>
    </source>
</evidence>
<dbReference type="GO" id="GO:0016579">
    <property type="term" value="P:protein deubiquitination"/>
    <property type="evidence" value="ECO:0007669"/>
    <property type="project" value="InterPro"/>
</dbReference>
<dbReference type="InterPro" id="IPR038765">
    <property type="entry name" value="Papain-like_cys_pep_sf"/>
</dbReference>
<accession>A0A3Q3EJI8</accession>
<comment type="similarity">
    <text evidence="1">Belongs to the peptidase C19 family.</text>
</comment>
<feature type="compositionally biased region" description="Basic and acidic residues" evidence="2">
    <location>
        <begin position="634"/>
        <end position="652"/>
    </location>
</feature>
<feature type="compositionally biased region" description="Polar residues" evidence="2">
    <location>
        <begin position="350"/>
        <end position="359"/>
    </location>
</feature>
<dbReference type="EC" id="3.4.19.12" evidence="1"/>
<dbReference type="Gene3D" id="3.90.70.10">
    <property type="entry name" value="Cysteine proteinases"/>
    <property type="match status" value="1"/>
</dbReference>
<feature type="compositionally biased region" description="Basic and acidic residues" evidence="2">
    <location>
        <begin position="478"/>
        <end position="494"/>
    </location>
</feature>
<feature type="compositionally biased region" description="Basic and acidic residues" evidence="2">
    <location>
        <begin position="504"/>
        <end position="539"/>
    </location>
</feature>
<dbReference type="Ensembl" id="ENSKMAT00000002177.1">
    <property type="protein sequence ID" value="ENSKMAP00000002127.1"/>
    <property type="gene ID" value="ENSKMAG00000001662.1"/>
</dbReference>
<dbReference type="Proteomes" id="UP000264800">
    <property type="component" value="Unplaced"/>
</dbReference>
<keyword evidence="1" id="KW-0833">Ubl conjugation pathway</keyword>
<dbReference type="InterPro" id="IPR028889">
    <property type="entry name" value="USP"/>
</dbReference>
<dbReference type="GO" id="GO:0005829">
    <property type="term" value="C:cytosol"/>
    <property type="evidence" value="ECO:0007669"/>
    <property type="project" value="TreeGrafter"/>
</dbReference>
<dbReference type="Pfam" id="PF00443">
    <property type="entry name" value="UCH"/>
    <property type="match status" value="1"/>
</dbReference>
<evidence type="ECO:0000259" key="3">
    <source>
        <dbReference type="PROSITE" id="PS50235"/>
    </source>
</evidence>
<dbReference type="PROSITE" id="PS00972">
    <property type="entry name" value="USP_1"/>
    <property type="match status" value="1"/>
</dbReference>
<dbReference type="InterPro" id="IPR001394">
    <property type="entry name" value="Peptidase_C19_UCH"/>
</dbReference>
<feature type="region of interest" description="Disordered" evidence="2">
    <location>
        <begin position="302"/>
        <end position="391"/>
    </location>
</feature>
<dbReference type="STRING" id="37003.ENSKMAP00000002127"/>
<keyword evidence="1" id="KW-0788">Thiol protease</keyword>
<reference evidence="4" key="2">
    <citation type="submission" date="2025-09" db="UniProtKB">
        <authorList>
            <consortium name="Ensembl"/>
        </authorList>
    </citation>
    <scope>IDENTIFICATION</scope>
</reference>
<evidence type="ECO:0000313" key="4">
    <source>
        <dbReference type="Ensembl" id="ENSKMAP00000002127.1"/>
    </source>
</evidence>
<feature type="compositionally biased region" description="Basic and acidic residues" evidence="2">
    <location>
        <begin position="360"/>
        <end position="385"/>
    </location>
</feature>
<proteinExistence type="inferred from homology"/>
<feature type="domain" description="USP" evidence="3">
    <location>
        <begin position="15"/>
        <end position="297"/>
    </location>
</feature>
<evidence type="ECO:0000313" key="5">
    <source>
        <dbReference type="Proteomes" id="UP000264800"/>
    </source>
</evidence>
<dbReference type="InterPro" id="IPR050164">
    <property type="entry name" value="Peptidase_C19"/>
</dbReference>
<comment type="catalytic activity">
    <reaction evidence="1">
        <text>Thiol-dependent hydrolysis of ester, thioester, amide, peptide and isopeptide bonds formed by the C-terminal Gly of ubiquitin (a 76-residue protein attached to proteins as an intracellular targeting signal).</text>
        <dbReference type="EC" id="3.4.19.12"/>
    </reaction>
</comment>